<dbReference type="STRING" id="1306861.A0A4U6XCX3"/>
<dbReference type="FunFam" id="3.90.870.10:FF:000002">
    <property type="entry name" value="3,4-dihydroxy-2-butanone 4-phosphate synthase"/>
    <property type="match status" value="1"/>
</dbReference>
<dbReference type="Gene3D" id="3.90.870.10">
    <property type="entry name" value="DHBP synthase"/>
    <property type="match status" value="1"/>
</dbReference>
<dbReference type="GO" id="GO:0005758">
    <property type="term" value="C:mitochondrial intermembrane space"/>
    <property type="evidence" value="ECO:0007669"/>
    <property type="project" value="TreeGrafter"/>
</dbReference>
<sequence length="443" mass="47713">MVAVAASSLGTGLIYTDKDQRCDYRILNPIDRYLVPETRPSPIPITDPSAAIACVAPLLLRDGNPSLTHCLPGRNIQHSQQHSEGETSKQRKEKDKENKYDETTEFCPSKPPTLHLKFPPFPSIARGDRPFFAPISSKSDPNNPSPSLGHPPLGVPPSPLSPTDLEPQLQPHLTNSVSTFPHHPHSLPAPRSLSPSSPSRPNHAGHHQPPAMPSSTIDQSKFDSIPDAIEAFRKGEFLVVLDDPSRENEADLIIAADALTTGQMAFMIRHSSGYVCAPLAPELLDRLRLPPMVSSNEDPRGTAYAVSVDAADPLVTTGISAHDRALTCRVLADPASRPDHFRRPGHVLPLRARPGGVRERPGHTEAAVDFCRLAGKPAAAAICELVDDGNPVEGAAVHDDAGMMRGEQCIDFARRFGLKVCTIADLVAHLEKTEGKLAVNGSS</sequence>
<evidence type="ECO:0000313" key="15">
    <source>
        <dbReference type="Proteomes" id="UP000310108"/>
    </source>
</evidence>
<keyword evidence="10" id="KW-0464">Manganese</keyword>
<dbReference type="InterPro" id="IPR000422">
    <property type="entry name" value="DHBP_synthase_RibB"/>
</dbReference>
<evidence type="ECO:0000256" key="4">
    <source>
        <dbReference type="ARBA" id="ARBA00012153"/>
    </source>
</evidence>
<feature type="compositionally biased region" description="Low complexity" evidence="13">
    <location>
        <begin position="134"/>
        <end position="152"/>
    </location>
</feature>
<dbReference type="PANTHER" id="PTHR21327">
    <property type="entry name" value="GTP CYCLOHYDROLASE II-RELATED"/>
    <property type="match status" value="1"/>
</dbReference>
<dbReference type="GO" id="GO:0005829">
    <property type="term" value="C:cytosol"/>
    <property type="evidence" value="ECO:0007669"/>
    <property type="project" value="TreeGrafter"/>
</dbReference>
<dbReference type="GO" id="GO:0009231">
    <property type="term" value="P:riboflavin biosynthetic process"/>
    <property type="evidence" value="ECO:0007669"/>
    <property type="project" value="UniProtKB-UniPathway"/>
</dbReference>
<evidence type="ECO:0000256" key="5">
    <source>
        <dbReference type="ARBA" id="ARBA00018836"/>
    </source>
</evidence>
<dbReference type="NCBIfam" id="TIGR00506">
    <property type="entry name" value="ribB"/>
    <property type="match status" value="1"/>
</dbReference>
<keyword evidence="6" id="KW-0686">Riboflavin biosynthesis</keyword>
<keyword evidence="15" id="KW-1185">Reference proteome</keyword>
<dbReference type="GO" id="GO:0046872">
    <property type="term" value="F:metal ion binding"/>
    <property type="evidence" value="ECO:0007669"/>
    <property type="project" value="UniProtKB-KW"/>
</dbReference>
<dbReference type="Proteomes" id="UP000310108">
    <property type="component" value="Unassembled WGS sequence"/>
</dbReference>
<evidence type="ECO:0000256" key="8">
    <source>
        <dbReference type="ARBA" id="ARBA00022842"/>
    </source>
</evidence>
<evidence type="ECO:0000256" key="7">
    <source>
        <dbReference type="ARBA" id="ARBA00022723"/>
    </source>
</evidence>
<name>A0A4U6XCX3_9PEZI</name>
<dbReference type="GO" id="GO:0008686">
    <property type="term" value="F:3,4-dihydroxy-2-butanone-4-phosphate synthase activity"/>
    <property type="evidence" value="ECO:0007669"/>
    <property type="project" value="UniProtKB-EC"/>
</dbReference>
<comment type="pathway">
    <text evidence="2">Cofactor biosynthesis; riboflavin biosynthesis; 2-hydroxy-3-oxobutyl phosphate from D-ribulose 5-phosphate: step 1/1.</text>
</comment>
<dbReference type="EMBL" id="PJEX01000212">
    <property type="protein sequence ID" value="TKW52972.1"/>
    <property type="molecule type" value="Genomic_DNA"/>
</dbReference>
<evidence type="ECO:0000256" key="11">
    <source>
        <dbReference type="ARBA" id="ARBA00023239"/>
    </source>
</evidence>
<accession>A0A4U6XCX3</accession>
<evidence type="ECO:0000256" key="2">
    <source>
        <dbReference type="ARBA" id="ARBA00004904"/>
    </source>
</evidence>
<dbReference type="InterPro" id="IPR017945">
    <property type="entry name" value="DHBP_synth_RibB-like_a/b_dom"/>
</dbReference>
<evidence type="ECO:0000256" key="10">
    <source>
        <dbReference type="ARBA" id="ARBA00023211"/>
    </source>
</evidence>
<comment type="cofactor">
    <cofactor evidence="1">
        <name>Mg(2+)</name>
        <dbReference type="ChEBI" id="CHEBI:18420"/>
    </cofactor>
</comment>
<comment type="subunit">
    <text evidence="3">Homodimer.</text>
</comment>
<evidence type="ECO:0000313" key="14">
    <source>
        <dbReference type="EMBL" id="TKW52972.1"/>
    </source>
</evidence>
<gene>
    <name evidence="14" type="primary">RIB3</name>
    <name evidence="14" type="ORF">CTA1_710</name>
</gene>
<dbReference type="Pfam" id="PF00926">
    <property type="entry name" value="DHBP_synthase"/>
    <property type="match status" value="1"/>
</dbReference>
<evidence type="ECO:0000256" key="1">
    <source>
        <dbReference type="ARBA" id="ARBA00001946"/>
    </source>
</evidence>
<comment type="similarity">
    <text evidence="12">Belongs to the DHBP synthase family.</text>
</comment>
<dbReference type="PANTHER" id="PTHR21327:SF18">
    <property type="entry name" value="3,4-DIHYDROXY-2-BUTANONE 4-PHOSPHATE SYNTHASE"/>
    <property type="match status" value="1"/>
</dbReference>
<keyword evidence="8" id="KW-0460">Magnesium</keyword>
<evidence type="ECO:0000256" key="12">
    <source>
        <dbReference type="ARBA" id="ARBA00060730"/>
    </source>
</evidence>
<reference evidence="14 15" key="1">
    <citation type="journal article" date="2019" name="PLoS ONE">
        <title>Comparative genome analysis indicates high evolutionary potential of pathogenicity genes in Colletotrichum tanaceti.</title>
        <authorList>
            <person name="Lelwala R.V."/>
            <person name="Korhonen P.K."/>
            <person name="Young N.D."/>
            <person name="Scott J.B."/>
            <person name="Ades P.A."/>
            <person name="Gasser R.B."/>
            <person name="Taylor P.W.J."/>
        </authorList>
    </citation>
    <scope>NUCLEOTIDE SEQUENCE [LARGE SCALE GENOMIC DNA]</scope>
    <source>
        <strain evidence="14">BRIP57314</strain>
    </source>
</reference>
<proteinExistence type="inferred from homology"/>
<dbReference type="UniPathway" id="UPA00275"/>
<feature type="compositionally biased region" description="Low complexity" evidence="13">
    <location>
        <begin position="186"/>
        <end position="201"/>
    </location>
</feature>
<organism evidence="14 15">
    <name type="scientific">Colletotrichum tanaceti</name>
    <dbReference type="NCBI Taxonomy" id="1306861"/>
    <lineage>
        <taxon>Eukaryota</taxon>
        <taxon>Fungi</taxon>
        <taxon>Dikarya</taxon>
        <taxon>Ascomycota</taxon>
        <taxon>Pezizomycotina</taxon>
        <taxon>Sordariomycetes</taxon>
        <taxon>Hypocreomycetidae</taxon>
        <taxon>Glomerellales</taxon>
        <taxon>Glomerellaceae</taxon>
        <taxon>Colletotrichum</taxon>
        <taxon>Colletotrichum destructivum species complex</taxon>
    </lineage>
</organism>
<evidence type="ECO:0000256" key="6">
    <source>
        <dbReference type="ARBA" id="ARBA00022619"/>
    </source>
</evidence>
<evidence type="ECO:0000256" key="3">
    <source>
        <dbReference type="ARBA" id="ARBA00011738"/>
    </source>
</evidence>
<evidence type="ECO:0000256" key="13">
    <source>
        <dbReference type="SAM" id="MobiDB-lite"/>
    </source>
</evidence>
<comment type="caution">
    <text evidence="14">The sequence shown here is derived from an EMBL/GenBank/DDBJ whole genome shotgun (WGS) entry which is preliminary data.</text>
</comment>
<evidence type="ECO:0000256" key="9">
    <source>
        <dbReference type="ARBA" id="ARBA00023206"/>
    </source>
</evidence>
<feature type="compositionally biased region" description="Basic and acidic residues" evidence="13">
    <location>
        <begin position="81"/>
        <end position="102"/>
    </location>
</feature>
<feature type="region of interest" description="Disordered" evidence="13">
    <location>
        <begin position="70"/>
        <end position="220"/>
    </location>
</feature>
<dbReference type="SUPFAM" id="SSF55821">
    <property type="entry name" value="YrdC/RibB"/>
    <property type="match status" value="1"/>
</dbReference>
<dbReference type="AlphaFoldDB" id="A0A4U6XCX3"/>
<dbReference type="HAMAP" id="MF_00180">
    <property type="entry name" value="RibB"/>
    <property type="match status" value="1"/>
</dbReference>
<keyword evidence="11" id="KW-0456">Lyase</keyword>
<dbReference type="EC" id="4.1.99.12" evidence="4"/>
<keyword evidence="7" id="KW-0479">Metal-binding</keyword>
<protein>
    <recommendedName>
        <fullName evidence="5">3,4-dihydroxy-2-butanone 4-phosphate synthase</fullName>
        <ecNumber evidence="4">4.1.99.12</ecNumber>
    </recommendedName>
</protein>
<keyword evidence="9" id="KW-0318">Glutathionylation</keyword>